<keyword evidence="3 9" id="KW-0479">Metal-binding</keyword>
<evidence type="ECO:0000256" key="5">
    <source>
        <dbReference type="ARBA" id="ARBA00023002"/>
    </source>
</evidence>
<dbReference type="InterPro" id="IPR036169">
    <property type="entry name" value="DXPR_C_sf"/>
</dbReference>
<dbReference type="SUPFAM" id="SSF55347">
    <property type="entry name" value="Glyceraldehyde-3-phosphate dehydrogenase-like, C-terminal domain"/>
    <property type="match status" value="1"/>
</dbReference>
<dbReference type="GO" id="GO:0016853">
    <property type="term" value="F:isomerase activity"/>
    <property type="evidence" value="ECO:0007669"/>
    <property type="project" value="UniProtKB-KW"/>
</dbReference>
<evidence type="ECO:0000256" key="4">
    <source>
        <dbReference type="ARBA" id="ARBA00022857"/>
    </source>
</evidence>
<evidence type="ECO:0000256" key="2">
    <source>
        <dbReference type="ARBA" id="ARBA00006825"/>
    </source>
</evidence>
<dbReference type="EMBL" id="RCTF01000011">
    <property type="protein sequence ID" value="RLP77157.1"/>
    <property type="molecule type" value="Genomic_DNA"/>
</dbReference>
<feature type="domain" description="1-deoxy-D-xylulose 5-phosphate reductoisomerase C-terminal" evidence="11">
    <location>
        <begin position="147"/>
        <end position="230"/>
    </location>
</feature>
<feature type="binding site" evidence="9">
    <location>
        <position position="15"/>
    </location>
    <ligand>
        <name>NADPH</name>
        <dbReference type="ChEBI" id="CHEBI:57783"/>
    </ligand>
</feature>
<evidence type="ECO:0000256" key="6">
    <source>
        <dbReference type="ARBA" id="ARBA00023211"/>
    </source>
</evidence>
<comment type="catalytic activity">
    <reaction evidence="8">
        <text>2-C-methyl-D-erythritol 4-phosphate + NADP(+) = 1-deoxy-D-xylulose 5-phosphate + NADPH + H(+)</text>
        <dbReference type="Rhea" id="RHEA:13717"/>
        <dbReference type="ChEBI" id="CHEBI:15378"/>
        <dbReference type="ChEBI" id="CHEBI:57783"/>
        <dbReference type="ChEBI" id="CHEBI:57792"/>
        <dbReference type="ChEBI" id="CHEBI:58262"/>
        <dbReference type="ChEBI" id="CHEBI:58349"/>
        <dbReference type="EC" id="1.1.1.267"/>
    </reaction>
    <physiologicalReaction direction="right-to-left" evidence="8">
        <dbReference type="Rhea" id="RHEA:13719"/>
    </physiologicalReaction>
</comment>
<feature type="binding site" evidence="9">
    <location>
        <position position="153"/>
    </location>
    <ligand>
        <name>1-deoxy-D-xylulose 5-phosphate</name>
        <dbReference type="ChEBI" id="CHEBI:57792"/>
    </ligand>
</feature>
<dbReference type="Pfam" id="PF08436">
    <property type="entry name" value="DXP_redisom_C"/>
    <property type="match status" value="1"/>
</dbReference>
<dbReference type="InterPro" id="IPR013512">
    <property type="entry name" value="DXP_reductoisomerase_N"/>
</dbReference>
<evidence type="ECO:0000256" key="1">
    <source>
        <dbReference type="ARBA" id="ARBA00005094"/>
    </source>
</evidence>
<organism evidence="13 14">
    <name type="scientific">Xanthobacter tagetidis</name>
    <dbReference type="NCBI Taxonomy" id="60216"/>
    <lineage>
        <taxon>Bacteria</taxon>
        <taxon>Pseudomonadati</taxon>
        <taxon>Pseudomonadota</taxon>
        <taxon>Alphaproteobacteria</taxon>
        <taxon>Hyphomicrobiales</taxon>
        <taxon>Xanthobacteraceae</taxon>
        <taxon>Xanthobacter</taxon>
    </lineage>
</organism>
<feature type="domain" description="DXP reductoisomerase C-terminal" evidence="12">
    <location>
        <begin position="262"/>
        <end position="379"/>
    </location>
</feature>
<keyword evidence="7 9" id="KW-0414">Isoprene biosynthesis</keyword>
<dbReference type="GO" id="GO:0030145">
    <property type="term" value="F:manganese ion binding"/>
    <property type="evidence" value="ECO:0007669"/>
    <property type="project" value="TreeGrafter"/>
</dbReference>
<dbReference type="SUPFAM" id="SSF69055">
    <property type="entry name" value="1-deoxy-D-xylulose-5-phosphate reductoisomerase, C-terminal domain"/>
    <property type="match status" value="1"/>
</dbReference>
<protein>
    <recommendedName>
        <fullName evidence="9">1-deoxy-D-xylulose 5-phosphate reductoisomerase</fullName>
        <shortName evidence="9">DXP reductoisomerase</shortName>
        <ecNumber evidence="9">1.1.1.267</ecNumber>
    </recommendedName>
    <alternativeName>
        <fullName evidence="9">1-deoxyxylulose-5-phosphate reductoisomerase</fullName>
    </alternativeName>
    <alternativeName>
        <fullName evidence="9">2-C-methyl-D-erythritol 4-phosphate synthase</fullName>
    </alternativeName>
</protein>
<keyword evidence="4 9" id="KW-0521">NADP</keyword>
<dbReference type="PIRSF" id="PIRSF006205">
    <property type="entry name" value="Dxp_reductismrs"/>
    <property type="match status" value="1"/>
</dbReference>
<evidence type="ECO:0000256" key="3">
    <source>
        <dbReference type="ARBA" id="ARBA00022723"/>
    </source>
</evidence>
<dbReference type="PANTHER" id="PTHR30525:SF0">
    <property type="entry name" value="1-DEOXY-D-XYLULOSE 5-PHOSPHATE REDUCTOISOMERASE, CHLOROPLASTIC"/>
    <property type="match status" value="1"/>
</dbReference>
<evidence type="ECO:0000259" key="12">
    <source>
        <dbReference type="Pfam" id="PF13288"/>
    </source>
</evidence>
<dbReference type="Pfam" id="PF13288">
    <property type="entry name" value="DXPR_C"/>
    <property type="match status" value="1"/>
</dbReference>
<keyword evidence="9" id="KW-0460">Magnesium</keyword>
<comment type="caution">
    <text evidence="9">Lacks conserved residue(s) required for the propagation of feature annotation.</text>
</comment>
<keyword evidence="13" id="KW-0413">Isomerase</keyword>
<dbReference type="RefSeq" id="WP_121623995.1">
    <property type="nucleotide sequence ID" value="NZ_JACIIW010000008.1"/>
</dbReference>
<dbReference type="SUPFAM" id="SSF51735">
    <property type="entry name" value="NAD(P)-binding Rossmann-fold domains"/>
    <property type="match status" value="1"/>
</dbReference>
<comment type="pathway">
    <text evidence="1 9">Isoprenoid biosynthesis; isopentenyl diphosphate biosynthesis via DXP pathway; isopentenyl diphosphate from 1-deoxy-D-xylulose 5-phosphate: step 1/6.</text>
</comment>
<comment type="cofactor">
    <cofactor evidence="9">
        <name>Mg(2+)</name>
        <dbReference type="ChEBI" id="CHEBI:18420"/>
    </cofactor>
    <cofactor evidence="9">
        <name>Mn(2+)</name>
        <dbReference type="ChEBI" id="CHEBI:29035"/>
    </cofactor>
</comment>
<dbReference type="InterPro" id="IPR026877">
    <property type="entry name" value="DXPR_C"/>
</dbReference>
<feature type="binding site" evidence="9">
    <location>
        <position position="127"/>
    </location>
    <ligand>
        <name>NADPH</name>
        <dbReference type="ChEBI" id="CHEBI:57783"/>
    </ligand>
</feature>
<comment type="function">
    <text evidence="9">Catalyzes the NADPH-dependent rearrangement and reduction of 1-deoxy-D-xylulose-5-phosphate (DXP) to 2-C-methyl-D-erythritol 4-phosphate (MEP).</text>
</comment>
<keyword evidence="14" id="KW-1185">Reference proteome</keyword>
<dbReference type="EC" id="1.1.1.267" evidence="9"/>
<dbReference type="InterPro" id="IPR003821">
    <property type="entry name" value="DXP_reductoisomerase"/>
</dbReference>
<keyword evidence="6 9" id="KW-0464">Manganese</keyword>
<feature type="binding site" evidence="9">
    <location>
        <position position="151"/>
    </location>
    <ligand>
        <name>Mn(2+)</name>
        <dbReference type="ChEBI" id="CHEBI:29035"/>
    </ligand>
</feature>
<name>A0A3L7AAC8_9HYPH</name>
<evidence type="ECO:0000313" key="13">
    <source>
        <dbReference type="EMBL" id="RLP77157.1"/>
    </source>
</evidence>
<accession>A0A3L7AAC8</accession>
<feature type="binding site" evidence="9">
    <location>
        <position position="41"/>
    </location>
    <ligand>
        <name>NADPH</name>
        <dbReference type="ChEBI" id="CHEBI:57783"/>
    </ligand>
</feature>
<feature type="binding site" evidence="9">
    <location>
        <position position="222"/>
    </location>
    <ligand>
        <name>Mn(2+)</name>
        <dbReference type="ChEBI" id="CHEBI:29035"/>
    </ligand>
</feature>
<feature type="binding site" evidence="9">
    <location>
        <position position="125"/>
    </location>
    <ligand>
        <name>NADPH</name>
        <dbReference type="ChEBI" id="CHEBI:57783"/>
    </ligand>
</feature>
<feature type="binding site" evidence="9">
    <location>
        <position position="177"/>
    </location>
    <ligand>
        <name>1-deoxy-D-xylulose 5-phosphate</name>
        <dbReference type="ChEBI" id="CHEBI:57792"/>
    </ligand>
</feature>
<evidence type="ECO:0000256" key="8">
    <source>
        <dbReference type="ARBA" id="ARBA00048543"/>
    </source>
</evidence>
<dbReference type="UniPathway" id="UPA00056">
    <property type="reaction ID" value="UER00092"/>
</dbReference>
<dbReference type="FunFam" id="3.40.50.720:FF:000045">
    <property type="entry name" value="1-deoxy-D-xylulose 5-phosphate reductoisomerase"/>
    <property type="match status" value="1"/>
</dbReference>
<dbReference type="AlphaFoldDB" id="A0A3L7AAC8"/>
<feature type="binding site" evidence="9">
    <location>
        <position position="200"/>
    </location>
    <ligand>
        <name>1-deoxy-D-xylulose 5-phosphate</name>
        <dbReference type="ChEBI" id="CHEBI:57792"/>
    </ligand>
</feature>
<feature type="binding site" evidence="9">
    <location>
        <position position="152"/>
    </location>
    <ligand>
        <name>1-deoxy-D-xylulose 5-phosphate</name>
        <dbReference type="ChEBI" id="CHEBI:57792"/>
    </ligand>
</feature>
<feature type="binding site" evidence="9">
    <location>
        <position position="213"/>
    </location>
    <ligand>
        <name>1-deoxy-D-xylulose 5-phosphate</name>
        <dbReference type="ChEBI" id="CHEBI:57792"/>
    </ligand>
</feature>
<dbReference type="Gene3D" id="1.10.1740.10">
    <property type="match status" value="1"/>
</dbReference>
<dbReference type="GO" id="GO:0030604">
    <property type="term" value="F:1-deoxy-D-xylulose-5-phosphate reductoisomerase activity"/>
    <property type="evidence" value="ECO:0007669"/>
    <property type="project" value="UniProtKB-UniRule"/>
</dbReference>
<dbReference type="NCBIfam" id="TIGR00243">
    <property type="entry name" value="Dxr"/>
    <property type="match status" value="1"/>
</dbReference>
<dbReference type="Pfam" id="PF02670">
    <property type="entry name" value="DXP_reductoisom"/>
    <property type="match status" value="1"/>
</dbReference>
<sequence>MSSFPQRLSLLGGTGSIGGSVAKVLAATPGRFTVEAVAGGRDAQALAQAARALGARFAAIADPSAGRALAEHLSGSGIACGAGPEAVIEAAQRDADIVVSAIVGVAGLAPTVAAFGAGRRIALANKECLVAAGHFFMAEAARRGVELLPMDSEHNAIFQALSAAPARAVEKVTLTASGGPFRLKSREEAARATPADALKHPNWSMGAKITIDSATLMNKGLELIEAHHLFDLPPERLDAVVHPESVVHGLVAYEDGSVVAGLAVPDMCVPIAHCLAYPDRVATDCRRLDLVALGRLTFEAPDEVRFPALALARAAMAQGGRATCVLNAANEVAVAAFLQGRIGFYGITDAVAGTLERVSGGPAPGSVAEALAVDAEARAVTAALLPNFAAKAS</sequence>
<evidence type="ECO:0000313" key="14">
    <source>
        <dbReference type="Proteomes" id="UP000269692"/>
    </source>
</evidence>
<feature type="binding site" evidence="9">
    <location>
        <position position="16"/>
    </location>
    <ligand>
        <name>NADPH</name>
        <dbReference type="ChEBI" id="CHEBI:57783"/>
    </ligand>
</feature>
<feature type="binding site" evidence="9">
    <location>
        <position position="153"/>
    </location>
    <ligand>
        <name>Mn(2+)</name>
        <dbReference type="ChEBI" id="CHEBI:29035"/>
    </ligand>
</feature>
<feature type="binding site" evidence="9">
    <location>
        <position position="222"/>
    </location>
    <ligand>
        <name>1-deoxy-D-xylulose 5-phosphate</name>
        <dbReference type="ChEBI" id="CHEBI:57792"/>
    </ligand>
</feature>
<dbReference type="HAMAP" id="MF_00183">
    <property type="entry name" value="DXP_reductoisom"/>
    <property type="match status" value="1"/>
</dbReference>
<feature type="binding site" evidence="9">
    <location>
        <position position="40"/>
    </location>
    <ligand>
        <name>NADPH</name>
        <dbReference type="ChEBI" id="CHEBI:57783"/>
    </ligand>
</feature>
<evidence type="ECO:0000259" key="10">
    <source>
        <dbReference type="Pfam" id="PF02670"/>
    </source>
</evidence>
<feature type="binding site" evidence="9">
    <location>
        <position position="219"/>
    </location>
    <ligand>
        <name>1-deoxy-D-xylulose 5-phosphate</name>
        <dbReference type="ChEBI" id="CHEBI:57792"/>
    </ligand>
</feature>
<feature type="binding site" evidence="9">
    <location>
        <position position="14"/>
    </location>
    <ligand>
        <name>NADPH</name>
        <dbReference type="ChEBI" id="CHEBI:57783"/>
    </ligand>
</feature>
<evidence type="ECO:0000256" key="7">
    <source>
        <dbReference type="ARBA" id="ARBA00023229"/>
    </source>
</evidence>
<feature type="binding site" evidence="9">
    <location>
        <position position="17"/>
    </location>
    <ligand>
        <name>NADPH</name>
        <dbReference type="ChEBI" id="CHEBI:57783"/>
    </ligand>
</feature>
<dbReference type="OrthoDB" id="9806546at2"/>
<keyword evidence="5 9" id="KW-0560">Oxidoreductase</keyword>
<dbReference type="Gene3D" id="3.40.50.720">
    <property type="entry name" value="NAD(P)-binding Rossmann-like Domain"/>
    <property type="match status" value="1"/>
</dbReference>
<comment type="caution">
    <text evidence="13">The sequence shown here is derived from an EMBL/GenBank/DDBJ whole genome shotgun (WGS) entry which is preliminary data.</text>
</comment>
<dbReference type="PANTHER" id="PTHR30525">
    <property type="entry name" value="1-DEOXY-D-XYLULOSE 5-PHOSPHATE REDUCTOISOMERASE"/>
    <property type="match status" value="1"/>
</dbReference>
<evidence type="ECO:0000256" key="9">
    <source>
        <dbReference type="HAMAP-Rule" id="MF_00183"/>
    </source>
</evidence>
<feature type="binding site" evidence="9">
    <location>
        <position position="126"/>
    </location>
    <ligand>
        <name>1-deoxy-D-xylulose 5-phosphate</name>
        <dbReference type="ChEBI" id="CHEBI:57792"/>
    </ligand>
</feature>
<proteinExistence type="inferred from homology"/>
<comment type="similarity">
    <text evidence="2 9">Belongs to the DXR family.</text>
</comment>
<feature type="binding site" evidence="9">
    <location>
        <position position="206"/>
    </location>
    <ligand>
        <name>NADPH</name>
        <dbReference type="ChEBI" id="CHEBI:57783"/>
    </ligand>
</feature>
<dbReference type="GO" id="GO:0070402">
    <property type="term" value="F:NADPH binding"/>
    <property type="evidence" value="ECO:0007669"/>
    <property type="project" value="InterPro"/>
</dbReference>
<gene>
    <name evidence="9" type="primary">dxr</name>
    <name evidence="13" type="ORF">D9R14_14215</name>
</gene>
<feature type="binding site" evidence="9">
    <location>
        <position position="218"/>
    </location>
    <ligand>
        <name>1-deoxy-D-xylulose 5-phosphate</name>
        <dbReference type="ChEBI" id="CHEBI:57792"/>
    </ligand>
</feature>
<reference evidence="13 14" key="1">
    <citation type="submission" date="2018-10" db="EMBL/GenBank/DDBJ databases">
        <title>Xanthobacter tagetidis genome sequencing and assembly.</title>
        <authorList>
            <person name="Maclea K.S."/>
            <person name="Goen A.E."/>
            <person name="Fatima S.A."/>
        </authorList>
    </citation>
    <scope>NUCLEOTIDE SEQUENCE [LARGE SCALE GENOMIC DNA]</scope>
    <source>
        <strain evidence="13 14">ATCC 700314</strain>
    </source>
</reference>
<dbReference type="InterPro" id="IPR036291">
    <property type="entry name" value="NAD(P)-bd_dom_sf"/>
</dbReference>
<dbReference type="GO" id="GO:0051484">
    <property type="term" value="P:isopentenyl diphosphate biosynthetic process, methylerythritol 4-phosphate pathway involved in terpenoid biosynthetic process"/>
    <property type="evidence" value="ECO:0007669"/>
    <property type="project" value="TreeGrafter"/>
</dbReference>
<feature type="domain" description="1-deoxy-D-xylulose 5-phosphate reductoisomerase N-terminal" evidence="10">
    <location>
        <begin position="8"/>
        <end position="133"/>
    </location>
</feature>
<dbReference type="InterPro" id="IPR013644">
    <property type="entry name" value="DXP_reductoisomerase_C"/>
</dbReference>
<dbReference type="Proteomes" id="UP000269692">
    <property type="component" value="Unassembled WGS sequence"/>
</dbReference>
<evidence type="ECO:0000259" key="11">
    <source>
        <dbReference type="Pfam" id="PF08436"/>
    </source>
</evidence>